<feature type="domain" description="Topo IIA-type catalytic" evidence="11">
    <location>
        <begin position="43"/>
        <end position="508"/>
    </location>
</feature>
<name>A0A0G0LT40_UNCC2</name>
<evidence type="ECO:0000313" key="12">
    <source>
        <dbReference type="EMBL" id="KKQ95083.1"/>
    </source>
</evidence>
<dbReference type="PROSITE" id="PS52040">
    <property type="entry name" value="TOPO_IIA"/>
    <property type="match status" value="1"/>
</dbReference>
<dbReference type="Pfam" id="PF03989">
    <property type="entry name" value="DNA_gyraseA_C"/>
    <property type="match status" value="6"/>
</dbReference>
<keyword evidence="9" id="KW-0963">Cytoplasm</keyword>
<comment type="subcellular location">
    <subcellularLocation>
        <location evidence="9">Cytoplasm</location>
    </subcellularLocation>
</comment>
<evidence type="ECO:0000313" key="13">
    <source>
        <dbReference type="Proteomes" id="UP000034207"/>
    </source>
</evidence>
<dbReference type="SMART" id="SM00434">
    <property type="entry name" value="TOP4c"/>
    <property type="match status" value="1"/>
</dbReference>
<comment type="function">
    <text evidence="9">A type II topoisomerase that negatively supercoils closed circular double-stranded (ds) DNA in an ATP-dependent manner to modulate DNA topology and maintain chromosomes in an underwound state. Negative supercoiling favors strand separation, and DNA replication, transcription, recombination and repair, all of which involve strand separation. Also able to catalyze the interconversion of other topological isomers of dsDNA rings, including catenanes and knotted rings. Type II topoisomerases break and join 2 DNA strands simultaneously in an ATP-dependent manner.</text>
</comment>
<comment type="caution">
    <text evidence="12">The sequence shown here is derived from an EMBL/GenBank/DDBJ whole genome shotgun (WGS) entry which is preliminary data.</text>
</comment>
<keyword evidence="7 9" id="KW-0413">Isomerase</keyword>
<dbReference type="AlphaFoldDB" id="A0A0G0LT40"/>
<dbReference type="SUPFAM" id="SSF56719">
    <property type="entry name" value="Type II DNA topoisomerase"/>
    <property type="match status" value="1"/>
</dbReference>
<dbReference type="HAMAP" id="MF_01897">
    <property type="entry name" value="GyrA"/>
    <property type="match status" value="1"/>
</dbReference>
<evidence type="ECO:0000256" key="3">
    <source>
        <dbReference type="ARBA" id="ARBA00022741"/>
    </source>
</evidence>
<dbReference type="CDD" id="cd00187">
    <property type="entry name" value="TOP4c"/>
    <property type="match status" value="1"/>
</dbReference>
<evidence type="ECO:0000256" key="4">
    <source>
        <dbReference type="ARBA" id="ARBA00022840"/>
    </source>
</evidence>
<evidence type="ECO:0000259" key="11">
    <source>
        <dbReference type="PROSITE" id="PS52040"/>
    </source>
</evidence>
<evidence type="ECO:0000256" key="2">
    <source>
        <dbReference type="ARBA" id="ARBA00008263"/>
    </source>
</evidence>
<keyword evidence="3 9" id="KW-0547">Nucleotide-binding</keyword>
<organism evidence="12 13">
    <name type="scientific">candidate division CPR2 bacterium GW2011_GWC2_39_10</name>
    <dbReference type="NCBI Taxonomy" id="1618345"/>
    <lineage>
        <taxon>Bacteria</taxon>
        <taxon>Bacteria division CPR2</taxon>
    </lineage>
</organism>
<dbReference type="InterPro" id="IPR013760">
    <property type="entry name" value="Topo_IIA-like_dom_sf"/>
</dbReference>
<dbReference type="FunFam" id="1.10.268.10:FF:000001">
    <property type="entry name" value="DNA gyrase subunit A"/>
    <property type="match status" value="1"/>
</dbReference>
<dbReference type="EMBL" id="LBVV01000004">
    <property type="protein sequence ID" value="KKQ95083.1"/>
    <property type="molecule type" value="Genomic_DNA"/>
</dbReference>
<dbReference type="GO" id="GO:0005737">
    <property type="term" value="C:cytoplasm"/>
    <property type="evidence" value="ECO:0007669"/>
    <property type="project" value="UniProtKB-SubCell"/>
</dbReference>
<comment type="caution">
    <text evidence="9">Lacks conserved residue(s) required for the propagation of feature annotation.</text>
</comment>
<dbReference type="FunFam" id="3.30.1360.40:FF:000002">
    <property type="entry name" value="DNA gyrase subunit A"/>
    <property type="match status" value="1"/>
</dbReference>
<dbReference type="Proteomes" id="UP000034207">
    <property type="component" value="Unassembled WGS sequence"/>
</dbReference>
<dbReference type="GO" id="GO:0005524">
    <property type="term" value="F:ATP binding"/>
    <property type="evidence" value="ECO:0007669"/>
    <property type="project" value="UniProtKB-UniRule"/>
</dbReference>
<proteinExistence type="inferred from homology"/>
<reference evidence="12 13" key="1">
    <citation type="journal article" date="2015" name="Nature">
        <title>rRNA introns, odd ribosomes, and small enigmatic genomes across a large radiation of phyla.</title>
        <authorList>
            <person name="Brown C.T."/>
            <person name="Hug L.A."/>
            <person name="Thomas B.C."/>
            <person name="Sharon I."/>
            <person name="Castelle C.J."/>
            <person name="Singh A."/>
            <person name="Wilkins M.J."/>
            <person name="Williams K.H."/>
            <person name="Banfield J.F."/>
        </authorList>
    </citation>
    <scope>NUCLEOTIDE SEQUENCE [LARGE SCALE GENOMIC DNA]</scope>
</reference>
<evidence type="ECO:0000256" key="5">
    <source>
        <dbReference type="ARBA" id="ARBA00023029"/>
    </source>
</evidence>
<dbReference type="GO" id="GO:0005694">
    <property type="term" value="C:chromosome"/>
    <property type="evidence" value="ECO:0007669"/>
    <property type="project" value="InterPro"/>
</dbReference>
<dbReference type="GO" id="GO:0034335">
    <property type="term" value="F:DNA negative supercoiling activity"/>
    <property type="evidence" value="ECO:0007669"/>
    <property type="project" value="UniProtKB-ARBA"/>
</dbReference>
<evidence type="ECO:0000256" key="1">
    <source>
        <dbReference type="ARBA" id="ARBA00000185"/>
    </source>
</evidence>
<sequence>MAKKTSGEQLPFNVGYVKPREMTDEMQQSYLDYAMSVIVARALPDVRDGLKPVHRRILYAMNSLGLKHNVKHKKSAFVVGEVLGKYHPHGDTAVYYSMVRMAQEFSMRYRHVDGQGNFGSMDGDGAAAMRYTEARMTSFAEEMLTDIDKDTVDFMPNYDGSVKEPVVLPARIPNLLVNGQMGIAVGMATNIPPHNLNEVIDATTHLIDNPNAIVEDLMKYIKGPDFPTGATVYADEVAQAYGTGRGKVIIRANAEIVESKKGGFQIIISEIPYQVNKADLVAKIADLVKEKKIVGISDLRDESDKKGVRVAIDLKKDAYPNKILNQLYKMTNMQTAVHYNMIALIGGIQPRLLTLKSILEEFVKHRQKVVTRRTEYDLRKAKERAHILEGLLIALGAIDEVIKTIRASQTKEEAKDNLVKKFKLTEIQAQAILDMRLQTLAGLERKKIEDEYAELQKLIAHLEDLLAHPEKILSVIKEELEEIKTKYGDERKSKIIKSKLGEFSEEDLVANETVIVALTKGNYIKRILASTFRQQQRGGKGVMGMQTKEEDIVEHMALTHNHDEIMFFTNMGRVFRTKVYEIPMGSRIAKGSPIVNFIQLAPEEIVTSVITVSKDEKTDAKYLFFATKFGVIKKVPMEQFDNVRRNGLIALNLDKGDALCWVKTTSGVDEIIMATKSGVANRFSEKDVRPMGRGARGVRGMKMKGTDEIVGTDVVVKDKKGQQMMVIMENGYGKRTDIEEFTPHRRGGVGIKAASVTPKTGSVVDVRIIEDLKEDLVIVSKQGVVIRLPLKQVNKIGRVTQGVRVMRLNEKDKVSSVTLVSEEKIEEEVEKVEEGK</sequence>
<evidence type="ECO:0000256" key="7">
    <source>
        <dbReference type="ARBA" id="ARBA00023235"/>
    </source>
</evidence>
<keyword evidence="6 9" id="KW-0238">DNA-binding</keyword>
<dbReference type="NCBIfam" id="NF004044">
    <property type="entry name" value="PRK05561.1"/>
    <property type="match status" value="1"/>
</dbReference>
<dbReference type="GO" id="GO:0009330">
    <property type="term" value="C:DNA topoisomerase type II (double strand cut, ATP-hydrolyzing) complex"/>
    <property type="evidence" value="ECO:0007669"/>
    <property type="project" value="TreeGrafter"/>
</dbReference>
<dbReference type="NCBIfam" id="NF004043">
    <property type="entry name" value="PRK05560.1"/>
    <property type="match status" value="1"/>
</dbReference>
<dbReference type="Gene3D" id="3.30.1360.40">
    <property type="match status" value="1"/>
</dbReference>
<comment type="subunit">
    <text evidence="9">Heterotetramer, composed of two GyrA and two GyrB chains. In the heterotetramer, GyrA contains the active site tyrosine that forms a transient covalent intermediate with DNA, while GyrB binds cofactors and catalyzes ATP hydrolysis.</text>
</comment>
<dbReference type="Gene3D" id="3.90.199.10">
    <property type="entry name" value="Topoisomerase II, domain 5"/>
    <property type="match status" value="1"/>
</dbReference>
<dbReference type="InterPro" id="IPR013758">
    <property type="entry name" value="Topo_IIA_A/C_ab"/>
</dbReference>
<dbReference type="InterPro" id="IPR050220">
    <property type="entry name" value="Type_II_DNA_Topoisomerases"/>
</dbReference>
<comment type="miscellaneous">
    <text evidence="9">Few gyrases are as efficient as E.coli at forming negative supercoils. Not all organisms have 2 type II topoisomerases; in organisms with a single type II topoisomerase this enzyme also has to decatenate newly replicated chromosomes.</text>
</comment>
<dbReference type="InterPro" id="IPR035516">
    <property type="entry name" value="Gyrase/topoIV_suA_C"/>
</dbReference>
<dbReference type="InterPro" id="IPR013757">
    <property type="entry name" value="Topo_IIA_A_a_sf"/>
</dbReference>
<dbReference type="Gene3D" id="1.10.268.10">
    <property type="entry name" value="Topoisomerase, domain 3"/>
    <property type="match status" value="1"/>
</dbReference>
<dbReference type="SUPFAM" id="SSF101904">
    <property type="entry name" value="GyrA/ParC C-terminal domain-like"/>
    <property type="match status" value="1"/>
</dbReference>
<evidence type="ECO:0000256" key="6">
    <source>
        <dbReference type="ARBA" id="ARBA00023125"/>
    </source>
</evidence>
<dbReference type="FunFam" id="3.90.199.10:FF:000001">
    <property type="entry name" value="DNA gyrase subunit A"/>
    <property type="match status" value="1"/>
</dbReference>
<dbReference type="GO" id="GO:0003677">
    <property type="term" value="F:DNA binding"/>
    <property type="evidence" value="ECO:0007669"/>
    <property type="project" value="UniProtKB-UniRule"/>
</dbReference>
<evidence type="ECO:0000256" key="10">
    <source>
        <dbReference type="PROSITE-ProRule" id="PRU01384"/>
    </source>
</evidence>
<dbReference type="FunFam" id="2.120.10.90:FF:000005">
    <property type="entry name" value="DNA topoisomerase 4 subunit A"/>
    <property type="match status" value="1"/>
</dbReference>
<dbReference type="EC" id="5.6.2.2" evidence="9"/>
<dbReference type="PATRIC" id="fig|1618345.3.peg.228"/>
<dbReference type="Gene3D" id="2.120.10.90">
    <property type="entry name" value="DNA gyrase/topoisomerase IV, subunit A, C-terminal"/>
    <property type="match status" value="1"/>
</dbReference>
<comment type="subunit">
    <text evidence="8">Heterotetramer composed of ParC and ParE.</text>
</comment>
<dbReference type="Pfam" id="PF00521">
    <property type="entry name" value="DNA_topoisoIV"/>
    <property type="match status" value="1"/>
</dbReference>
<accession>A0A0G0LT40</accession>
<comment type="similarity">
    <text evidence="2 9">Belongs to the type II topoisomerase GyrA/ParC subunit family.</text>
</comment>
<protein>
    <recommendedName>
        <fullName evidence="9">DNA gyrase subunit A</fullName>
        <ecNumber evidence="9">5.6.2.2</ecNumber>
    </recommendedName>
</protein>
<comment type="catalytic activity">
    <reaction evidence="1 9 10">
        <text>ATP-dependent breakage, passage and rejoining of double-stranded DNA.</text>
        <dbReference type="EC" id="5.6.2.2"/>
    </reaction>
</comment>
<dbReference type="GO" id="GO:0006261">
    <property type="term" value="P:DNA-templated DNA replication"/>
    <property type="evidence" value="ECO:0007669"/>
    <property type="project" value="UniProtKB-UniRule"/>
</dbReference>
<dbReference type="PANTHER" id="PTHR43493">
    <property type="entry name" value="DNA GYRASE/TOPOISOMERASE SUBUNIT A"/>
    <property type="match status" value="1"/>
</dbReference>
<dbReference type="GO" id="GO:0006265">
    <property type="term" value="P:DNA topological change"/>
    <property type="evidence" value="ECO:0007669"/>
    <property type="project" value="UniProtKB-UniRule"/>
</dbReference>
<feature type="active site" description="O-(5'-phospho-DNA)-tyrosine intermediate" evidence="9 10">
    <location>
        <position position="131"/>
    </location>
</feature>
<dbReference type="InterPro" id="IPR002205">
    <property type="entry name" value="Topo_IIA_dom_A"/>
</dbReference>
<dbReference type="InterPro" id="IPR005743">
    <property type="entry name" value="GyrA"/>
</dbReference>
<dbReference type="STRING" id="1618345.UT18_C0004G0035"/>
<evidence type="ECO:0000256" key="9">
    <source>
        <dbReference type="HAMAP-Rule" id="MF_01897"/>
    </source>
</evidence>
<keyword evidence="5 9" id="KW-0799">Topoisomerase</keyword>
<dbReference type="InterPro" id="IPR006691">
    <property type="entry name" value="GyrA/parC_rep"/>
</dbReference>
<dbReference type="NCBIfam" id="TIGR01063">
    <property type="entry name" value="gyrA"/>
    <property type="match status" value="1"/>
</dbReference>
<keyword evidence="4 9" id="KW-0067">ATP-binding</keyword>
<dbReference type="PANTHER" id="PTHR43493:SF5">
    <property type="entry name" value="DNA GYRASE SUBUNIT A, CHLOROPLASTIC_MITOCHONDRIAL"/>
    <property type="match status" value="1"/>
</dbReference>
<gene>
    <name evidence="9" type="primary">gyrA</name>
    <name evidence="12" type="ORF">UT18_C0004G0035</name>
</gene>
<evidence type="ECO:0000256" key="8">
    <source>
        <dbReference type="ARBA" id="ARBA00063644"/>
    </source>
</evidence>